<dbReference type="PRINTS" id="PR00028">
    <property type="entry name" value="POUDOMAIN"/>
</dbReference>
<comment type="subcellular location">
    <subcellularLocation>
        <location evidence="1 5 6">Nucleus</location>
    </subcellularLocation>
</comment>
<keyword evidence="7" id="KW-0804">Transcription</keyword>
<dbReference type="InterPro" id="IPR009057">
    <property type="entry name" value="Homeodomain-like_sf"/>
</dbReference>
<dbReference type="GO" id="GO:0000981">
    <property type="term" value="F:DNA-binding transcription factor activity, RNA polymerase II-specific"/>
    <property type="evidence" value="ECO:0007669"/>
    <property type="project" value="InterPro"/>
</dbReference>
<evidence type="ECO:0000256" key="3">
    <source>
        <dbReference type="ARBA" id="ARBA00023155"/>
    </source>
</evidence>
<evidence type="ECO:0000256" key="8">
    <source>
        <dbReference type="SAM" id="MobiDB-lite"/>
    </source>
</evidence>
<dbReference type="SMART" id="SM00389">
    <property type="entry name" value="HOX"/>
    <property type="match status" value="1"/>
</dbReference>
<dbReference type="PROSITE" id="PS00027">
    <property type="entry name" value="HOMEOBOX_1"/>
    <property type="match status" value="1"/>
</dbReference>
<dbReference type="Gene3D" id="1.10.260.40">
    <property type="entry name" value="lambda repressor-like DNA-binding domains"/>
    <property type="match status" value="1"/>
</dbReference>
<dbReference type="Gene3D" id="1.10.10.60">
    <property type="entry name" value="Homeodomain-like"/>
    <property type="match status" value="1"/>
</dbReference>
<dbReference type="InterPro" id="IPR000327">
    <property type="entry name" value="POU_dom"/>
</dbReference>
<proteinExistence type="inferred from homology"/>
<name>A0A1D1V9B7_RAMVA</name>
<sequence length="395" mass="43299">MTTNHNVNHNSSASSSASQIYCDSVRGLNHGSSSSAQSNAIPGQTVASTLFGNQGAAYPSLWSHHATINGHHATSENDWHVLRSGSDMQKFPGHTVDMPASSSFTSRSSLQPTYWQQLTGNVASFQAPAGSANYGHHGYNTSAGLVASGSMFGSASTGNGLWGSDYGTSMRRCNTSDLRPRPYSGDVITSLDMDTQEEVPSNDDLEQFAKQFKQRRIKLGYTQADVGLALGTLYGNVFSQTTICRFEALQLSFKNMCKLRPLLAKWLEEADNINGSPASVALQEKLAAAGRKRKKRTSIEMTIKGALENHFMRNPKPSAPEITALAQSLQLEKEVVRVWFCNRRQKEKRMTPPNLNSLGDTDYQSSRHYSNDHQSEDENSSFTSEDLMKCDPPRG</sequence>
<evidence type="ECO:0000256" key="2">
    <source>
        <dbReference type="ARBA" id="ARBA00023125"/>
    </source>
</evidence>
<dbReference type="OrthoDB" id="6358449at2759"/>
<evidence type="ECO:0000256" key="1">
    <source>
        <dbReference type="ARBA" id="ARBA00004123"/>
    </source>
</evidence>
<dbReference type="GO" id="GO:0005634">
    <property type="term" value="C:nucleus"/>
    <property type="evidence" value="ECO:0007669"/>
    <property type="project" value="UniProtKB-SubCell"/>
</dbReference>
<dbReference type="SUPFAM" id="SSF47413">
    <property type="entry name" value="lambda repressor-like DNA-binding domains"/>
    <property type="match status" value="1"/>
</dbReference>
<evidence type="ECO:0000256" key="6">
    <source>
        <dbReference type="RuleBase" id="RU000682"/>
    </source>
</evidence>
<keyword evidence="3 5" id="KW-0371">Homeobox</keyword>
<feature type="compositionally biased region" description="Basic and acidic residues" evidence="8">
    <location>
        <begin position="386"/>
        <end position="395"/>
    </location>
</feature>
<accession>A0A1D1V9B7</accession>
<dbReference type="FunFam" id="1.10.260.40:FF:000001">
    <property type="entry name" value="POU domain protein"/>
    <property type="match status" value="1"/>
</dbReference>
<keyword evidence="12" id="KW-1185">Reference proteome</keyword>
<protein>
    <recommendedName>
        <fullName evidence="7">POU domain protein</fullName>
    </recommendedName>
</protein>
<dbReference type="PROSITE" id="PS51179">
    <property type="entry name" value="POU_3"/>
    <property type="match status" value="1"/>
</dbReference>
<reference evidence="11 12" key="1">
    <citation type="journal article" date="2016" name="Nat. Commun.">
        <title>Extremotolerant tardigrade genome and improved radiotolerance of human cultured cells by tardigrade-unique protein.</title>
        <authorList>
            <person name="Hashimoto T."/>
            <person name="Horikawa D.D."/>
            <person name="Saito Y."/>
            <person name="Kuwahara H."/>
            <person name="Kozuka-Hata H."/>
            <person name="Shin-I T."/>
            <person name="Minakuchi Y."/>
            <person name="Ohishi K."/>
            <person name="Motoyama A."/>
            <person name="Aizu T."/>
            <person name="Enomoto A."/>
            <person name="Kondo K."/>
            <person name="Tanaka S."/>
            <person name="Hara Y."/>
            <person name="Koshikawa S."/>
            <person name="Sagara H."/>
            <person name="Miura T."/>
            <person name="Yokobori S."/>
            <person name="Miyagawa K."/>
            <person name="Suzuki Y."/>
            <person name="Kubo T."/>
            <person name="Oyama M."/>
            <person name="Kohara Y."/>
            <person name="Fujiyama A."/>
            <person name="Arakawa K."/>
            <person name="Katayama T."/>
            <person name="Toyoda A."/>
            <person name="Kunieda T."/>
        </authorList>
    </citation>
    <scope>NUCLEOTIDE SEQUENCE [LARGE SCALE GENOMIC DNA]</scope>
    <source>
        <strain evidence="11 12">YOKOZUNA-1</strain>
    </source>
</reference>
<dbReference type="InterPro" id="IPR050255">
    <property type="entry name" value="POU_domain_TF"/>
</dbReference>
<dbReference type="SMART" id="SM00352">
    <property type="entry name" value="POU"/>
    <property type="match status" value="1"/>
</dbReference>
<dbReference type="GO" id="GO:0030154">
    <property type="term" value="P:cell differentiation"/>
    <property type="evidence" value="ECO:0007669"/>
    <property type="project" value="UniProtKB-ARBA"/>
</dbReference>
<evidence type="ECO:0000259" key="10">
    <source>
        <dbReference type="PROSITE" id="PS51179"/>
    </source>
</evidence>
<dbReference type="EMBL" id="BDGG01000004">
    <property type="protein sequence ID" value="GAU98234.1"/>
    <property type="molecule type" value="Genomic_DNA"/>
</dbReference>
<dbReference type="PROSITE" id="PS50071">
    <property type="entry name" value="HOMEOBOX_2"/>
    <property type="match status" value="1"/>
</dbReference>
<comment type="similarity">
    <text evidence="7">Belongs to the POU transcription factor family.</text>
</comment>
<organism evidence="11 12">
    <name type="scientific">Ramazzottius varieornatus</name>
    <name type="common">Water bear</name>
    <name type="synonym">Tardigrade</name>
    <dbReference type="NCBI Taxonomy" id="947166"/>
    <lineage>
        <taxon>Eukaryota</taxon>
        <taxon>Metazoa</taxon>
        <taxon>Ecdysozoa</taxon>
        <taxon>Tardigrada</taxon>
        <taxon>Eutardigrada</taxon>
        <taxon>Parachela</taxon>
        <taxon>Hypsibioidea</taxon>
        <taxon>Ramazzottiidae</taxon>
        <taxon>Ramazzottius</taxon>
    </lineage>
</organism>
<evidence type="ECO:0000313" key="11">
    <source>
        <dbReference type="EMBL" id="GAU98234.1"/>
    </source>
</evidence>
<evidence type="ECO:0000256" key="7">
    <source>
        <dbReference type="RuleBase" id="RU361194"/>
    </source>
</evidence>
<keyword evidence="4 5" id="KW-0539">Nucleus</keyword>
<dbReference type="PROSITE" id="PS00465">
    <property type="entry name" value="POU_2"/>
    <property type="match status" value="1"/>
</dbReference>
<dbReference type="PANTHER" id="PTHR11636:SF89">
    <property type="entry name" value="POU DOMAIN PROTEIN 2, ISOFORM B-RELATED"/>
    <property type="match status" value="1"/>
</dbReference>
<dbReference type="PANTHER" id="PTHR11636">
    <property type="entry name" value="POU DOMAIN"/>
    <property type="match status" value="1"/>
</dbReference>
<feature type="domain" description="Homeobox" evidence="9">
    <location>
        <begin position="290"/>
        <end position="350"/>
    </location>
</feature>
<evidence type="ECO:0000256" key="5">
    <source>
        <dbReference type="PROSITE-ProRule" id="PRU00108"/>
    </source>
</evidence>
<keyword evidence="2 5" id="KW-0238">DNA-binding</keyword>
<feature type="DNA-binding region" description="Homeobox" evidence="5">
    <location>
        <begin position="292"/>
        <end position="351"/>
    </location>
</feature>
<feature type="region of interest" description="Disordered" evidence="8">
    <location>
        <begin position="349"/>
        <end position="395"/>
    </location>
</feature>
<dbReference type="PROSITE" id="PS00035">
    <property type="entry name" value="POU_1"/>
    <property type="match status" value="1"/>
</dbReference>
<evidence type="ECO:0000256" key="4">
    <source>
        <dbReference type="ARBA" id="ARBA00023242"/>
    </source>
</evidence>
<dbReference type="Pfam" id="PF00046">
    <property type="entry name" value="Homeodomain"/>
    <property type="match status" value="1"/>
</dbReference>
<evidence type="ECO:0000259" key="9">
    <source>
        <dbReference type="PROSITE" id="PS50071"/>
    </source>
</evidence>
<dbReference type="Proteomes" id="UP000186922">
    <property type="component" value="Unassembled WGS sequence"/>
</dbReference>
<evidence type="ECO:0000313" key="12">
    <source>
        <dbReference type="Proteomes" id="UP000186922"/>
    </source>
</evidence>
<dbReference type="InterPro" id="IPR017970">
    <property type="entry name" value="Homeobox_CS"/>
</dbReference>
<feature type="domain" description="POU-specific" evidence="10">
    <location>
        <begin position="197"/>
        <end position="271"/>
    </location>
</feature>
<dbReference type="SUPFAM" id="SSF46689">
    <property type="entry name" value="Homeodomain-like"/>
    <property type="match status" value="1"/>
</dbReference>
<dbReference type="InterPro" id="IPR010982">
    <property type="entry name" value="Lambda_DNA-bd_dom_sf"/>
</dbReference>
<feature type="compositionally biased region" description="Polar residues" evidence="8">
    <location>
        <begin position="353"/>
        <end position="368"/>
    </location>
</feature>
<dbReference type="InterPro" id="IPR001356">
    <property type="entry name" value="HD"/>
</dbReference>
<dbReference type="Pfam" id="PF00157">
    <property type="entry name" value="Pou"/>
    <property type="match status" value="1"/>
</dbReference>
<dbReference type="CDD" id="cd00086">
    <property type="entry name" value="homeodomain"/>
    <property type="match status" value="1"/>
</dbReference>
<comment type="caution">
    <text evidence="11">The sequence shown here is derived from an EMBL/GenBank/DDBJ whole genome shotgun (WGS) entry which is preliminary data.</text>
</comment>
<dbReference type="GO" id="GO:0000978">
    <property type="term" value="F:RNA polymerase II cis-regulatory region sequence-specific DNA binding"/>
    <property type="evidence" value="ECO:0007669"/>
    <property type="project" value="TreeGrafter"/>
</dbReference>
<dbReference type="InterPro" id="IPR013847">
    <property type="entry name" value="POU"/>
</dbReference>
<gene>
    <name evidence="11" type="primary">RvY_09409-1</name>
    <name evidence="11" type="synonym">RvY_09409.1</name>
    <name evidence="11" type="ORF">RvY_09409</name>
</gene>
<dbReference type="AlphaFoldDB" id="A0A1D1V9B7"/>
<dbReference type="STRING" id="947166.A0A1D1V9B7"/>